<dbReference type="Pfam" id="PF00534">
    <property type="entry name" value="Glycos_transf_1"/>
    <property type="match status" value="1"/>
</dbReference>
<evidence type="ECO:0000313" key="4">
    <source>
        <dbReference type="Proteomes" id="UP000317778"/>
    </source>
</evidence>
<dbReference type="AlphaFoldDB" id="A0A532UZA3"/>
<dbReference type="PANTHER" id="PTHR45947">
    <property type="entry name" value="SULFOQUINOVOSYL TRANSFERASE SQD2"/>
    <property type="match status" value="1"/>
</dbReference>
<dbReference type="EMBL" id="NJBO01000019">
    <property type="protein sequence ID" value="TKJ40209.1"/>
    <property type="molecule type" value="Genomic_DNA"/>
</dbReference>
<gene>
    <name evidence="3" type="ORF">CEE36_09750</name>
</gene>
<dbReference type="SUPFAM" id="SSF53756">
    <property type="entry name" value="UDP-Glycosyltransferase/glycogen phosphorylase"/>
    <property type="match status" value="1"/>
</dbReference>
<reference evidence="3 4" key="1">
    <citation type="submission" date="2017-06" db="EMBL/GenBank/DDBJ databases">
        <title>Novel microbial phyla capable of carbon fixation and sulfur reduction in deep-sea sediments.</title>
        <authorList>
            <person name="Huang J."/>
            <person name="Baker B."/>
            <person name="Wang Y."/>
        </authorList>
    </citation>
    <scope>NUCLEOTIDE SEQUENCE [LARGE SCALE GENOMIC DNA]</scope>
    <source>
        <strain evidence="3">B3_TA06</strain>
    </source>
</reference>
<feature type="domain" description="Glycosyltransferase subfamily 4-like N-terminal" evidence="2">
    <location>
        <begin position="21"/>
        <end position="181"/>
    </location>
</feature>
<dbReference type="PANTHER" id="PTHR45947:SF15">
    <property type="entry name" value="TEICHURONIC ACID BIOSYNTHESIS GLYCOSYLTRANSFERASE TUAC-RELATED"/>
    <property type="match status" value="1"/>
</dbReference>
<name>A0A532UZA3_UNCT6</name>
<dbReference type="InterPro" id="IPR050194">
    <property type="entry name" value="Glycosyltransferase_grp1"/>
</dbReference>
<accession>A0A532UZA3</accession>
<evidence type="ECO:0008006" key="5">
    <source>
        <dbReference type="Google" id="ProtNLM"/>
    </source>
</evidence>
<dbReference type="InterPro" id="IPR001296">
    <property type="entry name" value="Glyco_trans_1"/>
</dbReference>
<dbReference type="GO" id="GO:0016757">
    <property type="term" value="F:glycosyltransferase activity"/>
    <property type="evidence" value="ECO:0007669"/>
    <property type="project" value="InterPro"/>
</dbReference>
<evidence type="ECO:0000259" key="2">
    <source>
        <dbReference type="Pfam" id="PF13439"/>
    </source>
</evidence>
<proteinExistence type="predicted"/>
<organism evidence="3 4">
    <name type="scientific">candidate division TA06 bacterium B3_TA06</name>
    <dbReference type="NCBI Taxonomy" id="2012487"/>
    <lineage>
        <taxon>Bacteria</taxon>
        <taxon>Bacteria division TA06</taxon>
    </lineage>
</organism>
<evidence type="ECO:0000313" key="3">
    <source>
        <dbReference type="EMBL" id="TKJ40209.1"/>
    </source>
</evidence>
<comment type="caution">
    <text evidence="3">The sequence shown here is derived from an EMBL/GenBank/DDBJ whole genome shotgun (WGS) entry which is preliminary data.</text>
</comment>
<dbReference type="Gene3D" id="3.40.50.2000">
    <property type="entry name" value="Glycogen Phosphorylase B"/>
    <property type="match status" value="2"/>
</dbReference>
<dbReference type="InterPro" id="IPR028098">
    <property type="entry name" value="Glyco_trans_4-like_N"/>
</dbReference>
<sequence length="387" mass="42671">MRVLYLTHNYPRFAADPSGAFIEELIGALAKDEVEPYVLCPHAAGLAEREKRHGVKICRFRYAPDKDETLAYEGRMLAALKHVKSLRLLASFLKAFARETRRIVEEEKIDLVHAHWLLPAGVAARPALATSRVPLLLSVHGTDVRVLKGLPFGSLLARWVLKRVRLILPVSSYLRDRVSGLVGRGIPSIVLPMPASDMFLTSARKKLTRRIIGIGNLARQKRFDVLVRSLGILARGKIDLDLTLVGDGPERARLEGLAKEEGMARKVEFLGRKPHHELAGILREAGVMVLPSVEEGFGVVLVEAQLAGIAVIGADSGGQREIIQPGETGVLVPPDDPHALAQAIKELYNNERKTLLMAKRGQMKARERFLAAPAALRLLNIYKRILG</sequence>
<dbReference type="Pfam" id="PF13439">
    <property type="entry name" value="Glyco_transf_4"/>
    <property type="match status" value="1"/>
</dbReference>
<evidence type="ECO:0000259" key="1">
    <source>
        <dbReference type="Pfam" id="PF00534"/>
    </source>
</evidence>
<protein>
    <recommendedName>
        <fullName evidence="5">Glycosyl transferase family 1</fullName>
    </recommendedName>
</protein>
<dbReference type="Proteomes" id="UP000317778">
    <property type="component" value="Unassembled WGS sequence"/>
</dbReference>
<feature type="domain" description="Glycosyl transferase family 1" evidence="1">
    <location>
        <begin position="209"/>
        <end position="360"/>
    </location>
</feature>